<organism evidence="14 15">
    <name type="scientific">Cuscuta campestris</name>
    <dbReference type="NCBI Taxonomy" id="132261"/>
    <lineage>
        <taxon>Eukaryota</taxon>
        <taxon>Viridiplantae</taxon>
        <taxon>Streptophyta</taxon>
        <taxon>Embryophyta</taxon>
        <taxon>Tracheophyta</taxon>
        <taxon>Spermatophyta</taxon>
        <taxon>Magnoliopsida</taxon>
        <taxon>eudicotyledons</taxon>
        <taxon>Gunneridae</taxon>
        <taxon>Pentapetalae</taxon>
        <taxon>asterids</taxon>
        <taxon>lamiids</taxon>
        <taxon>Solanales</taxon>
        <taxon>Convolvulaceae</taxon>
        <taxon>Cuscuteae</taxon>
        <taxon>Cuscuta</taxon>
        <taxon>Cuscuta subgen. Grammica</taxon>
        <taxon>Cuscuta sect. Cleistogrammica</taxon>
    </lineage>
</organism>
<accession>A0A484LFR2</accession>
<evidence type="ECO:0000259" key="11">
    <source>
        <dbReference type="Pfam" id="PF00999"/>
    </source>
</evidence>
<evidence type="ECO:0000313" key="14">
    <source>
        <dbReference type="EMBL" id="VFQ75282.1"/>
    </source>
</evidence>
<keyword evidence="5" id="KW-0630">Potassium</keyword>
<feature type="transmembrane region" description="Helical" evidence="10">
    <location>
        <begin position="25"/>
        <end position="42"/>
    </location>
</feature>
<feature type="transmembrane region" description="Helical" evidence="10">
    <location>
        <begin position="255"/>
        <end position="282"/>
    </location>
</feature>
<feature type="transmembrane region" description="Helical" evidence="10">
    <location>
        <begin position="395"/>
        <end position="419"/>
    </location>
</feature>
<feature type="transmembrane region" description="Helical" evidence="10">
    <location>
        <begin position="214"/>
        <end position="235"/>
    </location>
</feature>
<evidence type="ECO:0000256" key="6">
    <source>
        <dbReference type="ARBA" id="ARBA00022989"/>
    </source>
</evidence>
<gene>
    <name evidence="14" type="ORF">CCAM_LOCUS17058</name>
</gene>
<feature type="transmembrane region" description="Helical" evidence="10">
    <location>
        <begin position="364"/>
        <end position="383"/>
    </location>
</feature>
<keyword evidence="3" id="KW-0633">Potassium transport</keyword>
<feature type="transmembrane region" description="Helical" evidence="10">
    <location>
        <begin position="302"/>
        <end position="318"/>
    </location>
</feature>
<feature type="transmembrane region" description="Helical" evidence="10">
    <location>
        <begin position="330"/>
        <end position="352"/>
    </location>
</feature>
<keyword evidence="6 10" id="KW-1133">Transmembrane helix</keyword>
<dbReference type="InterPro" id="IPR057290">
    <property type="entry name" value="CHX17_C"/>
</dbReference>
<feature type="transmembrane region" description="Helical" evidence="10">
    <location>
        <begin position="115"/>
        <end position="138"/>
    </location>
</feature>
<keyword evidence="4 10" id="KW-0812">Transmembrane</keyword>
<dbReference type="GO" id="GO:0012505">
    <property type="term" value="C:endomembrane system"/>
    <property type="evidence" value="ECO:0007669"/>
    <property type="project" value="TreeGrafter"/>
</dbReference>
<evidence type="ECO:0000259" key="12">
    <source>
        <dbReference type="Pfam" id="PF23256"/>
    </source>
</evidence>
<feature type="transmembrane region" description="Helical" evidence="10">
    <location>
        <begin position="425"/>
        <end position="447"/>
    </location>
</feature>
<feature type="transmembrane region" description="Helical" evidence="10">
    <location>
        <begin position="54"/>
        <end position="77"/>
    </location>
</feature>
<evidence type="ECO:0000256" key="1">
    <source>
        <dbReference type="ARBA" id="ARBA00004141"/>
    </source>
</evidence>
<dbReference type="InterPro" id="IPR006153">
    <property type="entry name" value="Cation/H_exchanger_TM"/>
</dbReference>
<evidence type="ECO:0000256" key="5">
    <source>
        <dbReference type="ARBA" id="ARBA00022958"/>
    </source>
</evidence>
<dbReference type="Pfam" id="PF23259">
    <property type="entry name" value="CHX17_C"/>
    <property type="match status" value="1"/>
</dbReference>
<feature type="transmembrane region" description="Helical" evidence="10">
    <location>
        <begin position="150"/>
        <end position="171"/>
    </location>
</feature>
<dbReference type="EMBL" id="OOIL02001451">
    <property type="protein sequence ID" value="VFQ75282.1"/>
    <property type="molecule type" value="Genomic_DNA"/>
</dbReference>
<keyword evidence="7" id="KW-0406">Ion transport</keyword>
<dbReference type="InterPro" id="IPR057291">
    <property type="entry name" value="CHX17_2nd"/>
</dbReference>
<dbReference type="PANTHER" id="PTHR32468:SF18">
    <property type="entry name" value="CATION_H(+) ANTIPORTER 1"/>
    <property type="match status" value="1"/>
</dbReference>
<evidence type="ECO:0000313" key="15">
    <source>
        <dbReference type="Proteomes" id="UP000595140"/>
    </source>
</evidence>
<dbReference type="GO" id="GO:0016020">
    <property type="term" value="C:membrane"/>
    <property type="evidence" value="ECO:0007669"/>
    <property type="project" value="UniProtKB-SubCell"/>
</dbReference>
<feature type="domain" description="Cation/H(+) antiporter C-terminal" evidence="13">
    <location>
        <begin position="646"/>
        <end position="808"/>
    </location>
</feature>
<feature type="transmembrane region" description="Helical" evidence="10">
    <location>
        <begin position="83"/>
        <end position="103"/>
    </location>
</feature>
<dbReference type="OrthoDB" id="671744at2759"/>
<reference evidence="14 15" key="1">
    <citation type="submission" date="2018-04" db="EMBL/GenBank/DDBJ databases">
        <authorList>
            <person name="Vogel A."/>
        </authorList>
    </citation>
    <scope>NUCLEOTIDE SEQUENCE [LARGE SCALE GENOMIC DNA]</scope>
</reference>
<keyword evidence="8 10" id="KW-0472">Membrane</keyword>
<dbReference type="Pfam" id="PF00999">
    <property type="entry name" value="Na_H_Exchanger"/>
    <property type="match status" value="1"/>
</dbReference>
<dbReference type="Gene3D" id="3.40.50.12370">
    <property type="match status" value="1"/>
</dbReference>
<protein>
    <submittedName>
        <fullName evidence="14">Uncharacterized protein</fullName>
    </submittedName>
</protein>
<dbReference type="Gene3D" id="1.20.1530.20">
    <property type="match status" value="1"/>
</dbReference>
<dbReference type="GO" id="GO:0006885">
    <property type="term" value="P:regulation of pH"/>
    <property type="evidence" value="ECO:0007669"/>
    <property type="project" value="TreeGrafter"/>
</dbReference>
<sequence>MTDSTSPSEDFACGKELFNPVLTMGMQYSCILVISHFLQILLKPLGQAAPIVQILAGFLLGPSGLSHIPAVNSFFLQNFAADYYEFMAVLFRIIIMFLIGLEMDFPYFLRKLRPASIIACGSCLVCTFFAAAITSFVYQETSSHGSGFMMGLMITIILASTASPVVVRLAVDLKFATSDIGRMAISSSLINDAYGVVLLFVISKTRQHYSYTAWVFLGLLYLFVVAVVVVVNMYVANWMNRGNRNQKYLKNAEMFGLLAILYIVAMSLELMGFSSLIFSFLIGSMFPRGGRAARTLLTKLTYPVHNFILPIYFGYFGFKADVAFINSLRNFCIVFFVMLLSFGGKIVGTLAACYHLKIPYYEGVLMAFLMNLKGHVDLLALTIGSTNRIILSDTFFSLMISAVVLNSLIWGPIIALMIILSDTFFSLMISAVVLNSLIWGPIIALMVRREQDIIGYRQIYFETQSPECELRTLACVHSPRPVATMVGLIAASRGPENIPQTPYLMHLVELPGNKSNANLMYNQKEEDEVSDDDDYGGNDVVEINDAVDLFTAETGVMVHQIKAVAPFATMYRDVCDYAEDIRASIILLPFHKHQRIDGKLETSKEGIRTTNQKVLRHAPCAVAILVDRGLTAGSLSLSGSDSLQHIAALFFGGPDDREALGFSKRLGMHNHINLTIIRFLSASGQVQSVGVDIAHKEESILMAISDRETEREADNEVLSEFYHRYVTSGQVGYVEKVVENGSETAGALRDMADMYSLFIVGKEGRGHSSPLTTGISDWEECPELGKVGDFLASAEFDFCGSVLVMQQHRPSKHDDDDD</sequence>
<evidence type="ECO:0000256" key="8">
    <source>
        <dbReference type="ARBA" id="ARBA00023136"/>
    </source>
</evidence>
<keyword evidence="2" id="KW-0813">Transport</keyword>
<dbReference type="GO" id="GO:1902600">
    <property type="term" value="P:proton transmembrane transport"/>
    <property type="evidence" value="ECO:0007669"/>
    <property type="project" value="InterPro"/>
</dbReference>
<evidence type="ECO:0000256" key="4">
    <source>
        <dbReference type="ARBA" id="ARBA00022692"/>
    </source>
</evidence>
<dbReference type="InterPro" id="IPR050794">
    <property type="entry name" value="CPA2_transporter"/>
</dbReference>
<feature type="domain" description="Cation/H(+) antiporter central" evidence="12">
    <location>
        <begin position="503"/>
        <end position="632"/>
    </location>
</feature>
<evidence type="ECO:0000256" key="2">
    <source>
        <dbReference type="ARBA" id="ARBA00022448"/>
    </source>
</evidence>
<dbReference type="GO" id="GO:0006813">
    <property type="term" value="P:potassium ion transport"/>
    <property type="evidence" value="ECO:0007669"/>
    <property type="project" value="UniProtKB-KW"/>
</dbReference>
<evidence type="ECO:0000256" key="3">
    <source>
        <dbReference type="ARBA" id="ARBA00022538"/>
    </source>
</evidence>
<comment type="subcellular location">
    <subcellularLocation>
        <location evidence="1">Membrane</location>
        <topology evidence="1">Multi-pass membrane protein</topology>
    </subcellularLocation>
</comment>
<dbReference type="Pfam" id="PF23256">
    <property type="entry name" value="CHX17_2nd"/>
    <property type="match status" value="1"/>
</dbReference>
<feature type="domain" description="Cation/H+ exchanger transmembrane" evidence="11">
    <location>
        <begin position="33"/>
        <end position="417"/>
    </location>
</feature>
<keyword evidence="15" id="KW-1185">Reference proteome</keyword>
<dbReference type="AlphaFoldDB" id="A0A484LFR2"/>
<evidence type="ECO:0000256" key="9">
    <source>
        <dbReference type="ARBA" id="ARBA00038341"/>
    </source>
</evidence>
<name>A0A484LFR2_9ASTE</name>
<evidence type="ECO:0000256" key="7">
    <source>
        <dbReference type="ARBA" id="ARBA00023065"/>
    </source>
</evidence>
<dbReference type="InterPro" id="IPR038770">
    <property type="entry name" value="Na+/solute_symporter_sf"/>
</dbReference>
<comment type="similarity">
    <text evidence="9">Belongs to the monovalent cation:proton antiporter 2 (CPA2) transporter (TC 2.A.37) family. CHX (TC 2.A.37.4) subfamily.</text>
</comment>
<proteinExistence type="inferred from homology"/>
<dbReference type="Proteomes" id="UP000595140">
    <property type="component" value="Unassembled WGS sequence"/>
</dbReference>
<evidence type="ECO:0000259" key="13">
    <source>
        <dbReference type="Pfam" id="PF23259"/>
    </source>
</evidence>
<evidence type="ECO:0000256" key="10">
    <source>
        <dbReference type="SAM" id="Phobius"/>
    </source>
</evidence>
<feature type="transmembrane region" description="Helical" evidence="10">
    <location>
        <begin position="183"/>
        <end position="202"/>
    </location>
</feature>
<dbReference type="GO" id="GO:0015297">
    <property type="term" value="F:antiporter activity"/>
    <property type="evidence" value="ECO:0007669"/>
    <property type="project" value="InterPro"/>
</dbReference>
<dbReference type="PANTHER" id="PTHR32468">
    <property type="entry name" value="CATION/H + ANTIPORTER"/>
    <property type="match status" value="1"/>
</dbReference>